<evidence type="ECO:0000256" key="1">
    <source>
        <dbReference type="SAM" id="SignalP"/>
    </source>
</evidence>
<evidence type="ECO:0000313" key="2">
    <source>
        <dbReference type="EMBL" id="SBT09239.1"/>
    </source>
</evidence>
<feature type="chain" id="PRO_5008381840" evidence="1">
    <location>
        <begin position="26"/>
        <end position="152"/>
    </location>
</feature>
<dbReference type="RefSeq" id="WP_186408707.1">
    <property type="nucleotide sequence ID" value="NZ_FLQX01000146.1"/>
</dbReference>
<feature type="signal peptide" evidence="1">
    <location>
        <begin position="1"/>
        <end position="25"/>
    </location>
</feature>
<gene>
    <name evidence="2" type="ORF">ACCAA_670125</name>
</gene>
<sequence>MRRSIHSCSLVVGSLLVGMSGVADAQALFLARRAVGRIEQMAQSAPSTGASYDTATVIVEVAPDKVFETIKRLLAQNTEVRVTRSNDARRSIEFTDGTQIGGIQVNPLNDNLAQLMVSTAHPGIATSTTSIIVTRILNVCRELNVVCQLPDS</sequence>
<accession>A0A1A8XW46</accession>
<dbReference type="AlphaFoldDB" id="A0A1A8XW46"/>
<keyword evidence="3" id="KW-1185">Reference proteome</keyword>
<organism evidence="2 3">
    <name type="scientific">Candidatus Accumulibacter aalborgensis</name>
    <dbReference type="NCBI Taxonomy" id="1860102"/>
    <lineage>
        <taxon>Bacteria</taxon>
        <taxon>Pseudomonadati</taxon>
        <taxon>Pseudomonadota</taxon>
        <taxon>Betaproteobacteria</taxon>
        <taxon>Candidatus Accumulibacter</taxon>
    </lineage>
</organism>
<dbReference type="Proteomes" id="UP000199169">
    <property type="component" value="Unassembled WGS sequence"/>
</dbReference>
<protein>
    <submittedName>
        <fullName evidence="2">Uncharacterized protein</fullName>
    </submittedName>
</protein>
<keyword evidence="1" id="KW-0732">Signal</keyword>
<dbReference type="EMBL" id="FLQX01000146">
    <property type="protein sequence ID" value="SBT09239.1"/>
    <property type="molecule type" value="Genomic_DNA"/>
</dbReference>
<reference evidence="2 3" key="1">
    <citation type="submission" date="2016-06" db="EMBL/GenBank/DDBJ databases">
        <authorList>
            <person name="Kjaerup R.B."/>
            <person name="Dalgaard T.S."/>
            <person name="Juul-Madsen H.R."/>
        </authorList>
    </citation>
    <scope>NUCLEOTIDE SEQUENCE [LARGE SCALE GENOMIC DNA]</scope>
    <source>
        <strain evidence="2">3</strain>
    </source>
</reference>
<proteinExistence type="predicted"/>
<name>A0A1A8XW46_9PROT</name>
<evidence type="ECO:0000313" key="3">
    <source>
        <dbReference type="Proteomes" id="UP000199169"/>
    </source>
</evidence>